<proteinExistence type="predicted"/>
<dbReference type="InterPro" id="IPR021312">
    <property type="entry name" value="DUF2889"/>
</dbReference>
<keyword evidence="2" id="KW-1185">Reference proteome</keyword>
<comment type="caution">
    <text evidence="1">The sequence shown here is derived from an EMBL/GenBank/DDBJ whole genome shotgun (WGS) entry which is preliminary data.</text>
</comment>
<dbReference type="RefSeq" id="WP_184043424.1">
    <property type="nucleotide sequence ID" value="NZ_JACIGK010000008.1"/>
</dbReference>
<organism evidence="1 2">
    <name type="scientific">Roseospira visakhapatnamensis</name>
    <dbReference type="NCBI Taxonomy" id="390880"/>
    <lineage>
        <taxon>Bacteria</taxon>
        <taxon>Pseudomonadati</taxon>
        <taxon>Pseudomonadota</taxon>
        <taxon>Alphaproteobacteria</taxon>
        <taxon>Rhodospirillales</taxon>
        <taxon>Rhodospirillaceae</taxon>
        <taxon>Roseospira</taxon>
    </lineage>
</organism>
<dbReference type="Pfam" id="PF11136">
    <property type="entry name" value="DUF2889"/>
    <property type="match status" value="1"/>
</dbReference>
<name>A0A7W6RC79_9PROT</name>
<evidence type="ECO:0000313" key="2">
    <source>
        <dbReference type="Proteomes" id="UP000554286"/>
    </source>
</evidence>
<sequence length="188" mass="20976">MPLSPPAARRHVHTRQIDCRGFQRDDGLWDIEARIVDTKTYTFPNHDRGHIAAGEALHDMWLRVTLDDDLVIREIEAVTDASPFSLCGEVTPNFQRLVGLSVGAGFTARVKKTLGGAEGCTHLVELLRPLATTAYQTLHARREEKRKAANTGERPRILDTCYALRGESPVVAREWPEFYTGPDSGRKG</sequence>
<dbReference type="AlphaFoldDB" id="A0A7W6RC79"/>
<gene>
    <name evidence="1" type="ORF">GGD89_001372</name>
</gene>
<accession>A0A7W6RC79</accession>
<reference evidence="1 2" key="1">
    <citation type="submission" date="2020-08" db="EMBL/GenBank/DDBJ databases">
        <title>Genome sequencing of Purple Non-Sulfur Bacteria from various extreme environments.</title>
        <authorList>
            <person name="Mayer M."/>
        </authorList>
    </citation>
    <scope>NUCLEOTIDE SEQUENCE [LARGE SCALE GENOMIC DNA]</scope>
    <source>
        <strain evidence="1 2">JA131</strain>
    </source>
</reference>
<evidence type="ECO:0000313" key="1">
    <source>
        <dbReference type="EMBL" id="MBB4265748.1"/>
    </source>
</evidence>
<evidence type="ECO:0008006" key="3">
    <source>
        <dbReference type="Google" id="ProtNLM"/>
    </source>
</evidence>
<dbReference type="EMBL" id="JACIGK010000008">
    <property type="protein sequence ID" value="MBB4265748.1"/>
    <property type="molecule type" value="Genomic_DNA"/>
</dbReference>
<protein>
    <recommendedName>
        <fullName evidence="3">DUF2889 domain-containing protein</fullName>
    </recommendedName>
</protein>
<dbReference type="Proteomes" id="UP000554286">
    <property type="component" value="Unassembled WGS sequence"/>
</dbReference>